<dbReference type="Pfam" id="PF01805">
    <property type="entry name" value="Surp"/>
    <property type="match status" value="1"/>
</dbReference>
<gene>
    <name evidence="8" type="ORF">NYPRO_LOCUS17547</name>
</gene>
<evidence type="ECO:0000259" key="6">
    <source>
        <dbReference type="PROSITE" id="PS50128"/>
    </source>
</evidence>
<keyword evidence="4" id="KW-0539">Nucleus</keyword>
<dbReference type="InterPro" id="IPR040169">
    <property type="entry name" value="SUGP1/2"/>
</dbReference>
<dbReference type="Proteomes" id="UP000645828">
    <property type="component" value="Unassembled WGS sequence"/>
</dbReference>
<feature type="region of interest" description="Disordered" evidence="5">
    <location>
        <begin position="504"/>
        <end position="537"/>
    </location>
</feature>
<evidence type="ECO:0000259" key="7">
    <source>
        <dbReference type="PROSITE" id="PS50174"/>
    </source>
</evidence>
<feature type="domain" description="G-patch" evidence="7">
    <location>
        <begin position="965"/>
        <end position="1011"/>
    </location>
</feature>
<dbReference type="InterPro" id="IPR035967">
    <property type="entry name" value="SWAP/Surp_sf"/>
</dbReference>
<dbReference type="GO" id="GO:0006397">
    <property type="term" value="P:mRNA processing"/>
    <property type="evidence" value="ECO:0007669"/>
    <property type="project" value="UniProtKB-KW"/>
</dbReference>
<dbReference type="GO" id="GO:0008380">
    <property type="term" value="P:RNA splicing"/>
    <property type="evidence" value="ECO:0007669"/>
    <property type="project" value="UniProtKB-KW"/>
</dbReference>
<sequence>MAARRIALETFDAVLQEKANQYHMDPSDLLRTVPRARADMYDDIPSDSRYTLAGSVAHPRDTGRESLRGDVFPGPSFRSSNPSVSEDNYFRKECGQDLEFSHPDSRDQVFGHRKLGHFRSQDWKFALCGSWEQDFGHPISQESPLSQECNFGPSALLGDFGSSRLIEKECLKKKSRDYNVNRPGDTDSVLRGSGQVQGRGRGLNIVDQEGALLGKGETQGLLPSKGGVGKLVTLRSVSTKKVPTVNRITPKTQGTNQIQKTTSSPDVTLGTNPGTEDIQFPTQIPLGLNLKYIWLPRRKMSFDLIDKSDVFSRFGIEIIKWAGFHTIKDDVKFSQLFQTLFELETKTCAKILASFKCSLKPEHRNFCFFTIKFLKHSALKTPRTKNCFFEIIKPFDKYIMRLQDHLLKCHTPMKTLSNPLDLAVALETTNALCQKSLALLGQTFSLASSFWQENILEAVGFQDIAPSPAAFPNFEDSTLFGREYIDHLKAWLVTSGCPLQVKKAEPEPTQDEEKVVPPTKPKIQAKSPSGLSDAVPQRADHKVVDTIDQLVTRIVGGSLSPKERALLKEDPAYWLLSDDSSLEYKYYKLKLAEMQRMSHTLPGADQKPTAAECAVWAMLYARTIRSLKKRLLPGLQRGLLHTQGLRGWKVRKATTGTQTLLSSSTRLKHHGWQAPGSLQGKLSQPEGNDTVKDCPPDPVGPSLGDPSPEVLGLSHKPAGVEVSEAPQSSSPCPSADVDMKTMETAEKLARFVAQMEPEIEQFSIENSTDNPDLWFLHDQNSSASKFYRKKVFELCRQFVFSSSPLNLHTSESTDSRESPLDPMEGEGEFEDEPPQHEAELESPEVMPEEDDEDKEDEDEEGTEEASTPRGASRQPGRAANEAAEDGLVGAPALSQATSGACFLRKRVSSKSLKVGMIPAPERLCLIQEPKVHEPVRIAYDRPRGCPMSKKKKPKDFDFAQQKLTDKNLGFQMLQKMGWKEGHGLGSCGKGIREPVSMGTASEGEALGADGQEHKEDTFGMFRQRMMQMYRHKWANK</sequence>
<evidence type="ECO:0000313" key="9">
    <source>
        <dbReference type="Proteomes" id="UP000645828"/>
    </source>
</evidence>
<feature type="compositionally biased region" description="Acidic residues" evidence="5">
    <location>
        <begin position="840"/>
        <end position="863"/>
    </location>
</feature>
<feature type="compositionally biased region" description="Acidic residues" evidence="5">
    <location>
        <begin position="823"/>
        <end position="832"/>
    </location>
</feature>
<organism evidence="8 9">
    <name type="scientific">Nyctereutes procyonoides</name>
    <name type="common">Raccoon dog</name>
    <name type="synonym">Canis procyonoides</name>
    <dbReference type="NCBI Taxonomy" id="34880"/>
    <lineage>
        <taxon>Eukaryota</taxon>
        <taxon>Metazoa</taxon>
        <taxon>Chordata</taxon>
        <taxon>Craniata</taxon>
        <taxon>Vertebrata</taxon>
        <taxon>Euteleostomi</taxon>
        <taxon>Mammalia</taxon>
        <taxon>Eutheria</taxon>
        <taxon>Laurasiatheria</taxon>
        <taxon>Carnivora</taxon>
        <taxon>Caniformia</taxon>
        <taxon>Canidae</taxon>
        <taxon>Nyctereutes</taxon>
    </lineage>
</organism>
<keyword evidence="2" id="KW-0507">mRNA processing</keyword>
<feature type="region of interest" description="Disordered" evidence="5">
    <location>
        <begin position="659"/>
        <end position="714"/>
    </location>
</feature>
<dbReference type="PANTHER" id="PTHR23340:SF2">
    <property type="entry name" value="SURP AND G-PATCH DOMAIN-CONTAINING PROTEIN 2"/>
    <property type="match status" value="1"/>
</dbReference>
<dbReference type="EMBL" id="CAJHUB010000759">
    <property type="protein sequence ID" value="CAD7684754.1"/>
    <property type="molecule type" value="Genomic_DNA"/>
</dbReference>
<evidence type="ECO:0000256" key="2">
    <source>
        <dbReference type="ARBA" id="ARBA00022664"/>
    </source>
</evidence>
<keyword evidence="3" id="KW-0508">mRNA splicing</keyword>
<evidence type="ECO:0000256" key="5">
    <source>
        <dbReference type="SAM" id="MobiDB-lite"/>
    </source>
</evidence>
<comment type="subcellular location">
    <subcellularLocation>
        <location evidence="1">Nucleus</location>
    </subcellularLocation>
</comment>
<evidence type="ECO:0000256" key="1">
    <source>
        <dbReference type="ARBA" id="ARBA00004123"/>
    </source>
</evidence>
<feature type="region of interest" description="Disordered" evidence="5">
    <location>
        <begin position="253"/>
        <end position="273"/>
    </location>
</feature>
<feature type="compositionally biased region" description="Basic and acidic residues" evidence="5">
    <location>
        <begin position="504"/>
        <end position="515"/>
    </location>
</feature>
<dbReference type="SMART" id="SM00443">
    <property type="entry name" value="G_patch"/>
    <property type="match status" value="1"/>
</dbReference>
<accession>A0A811Z8Q4</accession>
<evidence type="ECO:0000313" key="8">
    <source>
        <dbReference type="EMBL" id="CAD7684754.1"/>
    </source>
</evidence>
<comment type="caution">
    <text evidence="8">The sequence shown here is derived from an EMBL/GenBank/DDBJ whole genome shotgun (WGS) entry which is preliminary data.</text>
</comment>
<dbReference type="PANTHER" id="PTHR23340">
    <property type="entry name" value="ARGININE/SERINE RICH SPLICING FACTOR SF4/14"/>
    <property type="match status" value="1"/>
</dbReference>
<reference evidence="8" key="1">
    <citation type="submission" date="2020-12" db="EMBL/GenBank/DDBJ databases">
        <authorList>
            <consortium name="Molecular Ecology Group"/>
        </authorList>
    </citation>
    <scope>NUCLEOTIDE SEQUENCE</scope>
    <source>
        <strain evidence="8">TBG_1078</strain>
    </source>
</reference>
<dbReference type="PROSITE" id="PS50128">
    <property type="entry name" value="SURP"/>
    <property type="match status" value="1"/>
</dbReference>
<dbReference type="PROSITE" id="PS50174">
    <property type="entry name" value="G_PATCH"/>
    <property type="match status" value="1"/>
</dbReference>
<dbReference type="Pfam" id="PF01585">
    <property type="entry name" value="G-patch"/>
    <property type="match status" value="1"/>
</dbReference>
<evidence type="ECO:0000256" key="4">
    <source>
        <dbReference type="ARBA" id="ARBA00023242"/>
    </source>
</evidence>
<feature type="region of interest" description="Disordered" evidence="5">
    <location>
        <begin position="805"/>
        <end position="883"/>
    </location>
</feature>
<protein>
    <submittedName>
        <fullName evidence="8">(raccoon dog) hypothetical protein</fullName>
    </submittedName>
</protein>
<proteinExistence type="predicted"/>
<evidence type="ECO:0000256" key="3">
    <source>
        <dbReference type="ARBA" id="ARBA00023187"/>
    </source>
</evidence>
<dbReference type="GO" id="GO:0005654">
    <property type="term" value="C:nucleoplasm"/>
    <property type="evidence" value="ECO:0007669"/>
    <property type="project" value="TreeGrafter"/>
</dbReference>
<dbReference type="GO" id="GO:0003723">
    <property type="term" value="F:RNA binding"/>
    <property type="evidence" value="ECO:0007669"/>
    <property type="project" value="InterPro"/>
</dbReference>
<dbReference type="Gene3D" id="1.10.10.790">
    <property type="entry name" value="Surp module"/>
    <property type="match status" value="2"/>
</dbReference>
<dbReference type="AlphaFoldDB" id="A0A811Z8Q4"/>
<dbReference type="InterPro" id="IPR000061">
    <property type="entry name" value="Surp"/>
</dbReference>
<name>A0A811Z8Q4_NYCPR</name>
<feature type="domain" description="SURP motif" evidence="6">
    <location>
        <begin position="744"/>
        <end position="787"/>
    </location>
</feature>
<keyword evidence="9" id="KW-1185">Reference proteome</keyword>
<dbReference type="SMART" id="SM00648">
    <property type="entry name" value="SWAP"/>
    <property type="match status" value="2"/>
</dbReference>
<dbReference type="InterPro" id="IPR000467">
    <property type="entry name" value="G_patch_dom"/>
</dbReference>
<dbReference type="SUPFAM" id="SSF109905">
    <property type="entry name" value="Surp module (SWAP domain)"/>
    <property type="match status" value="2"/>
</dbReference>